<name>A0A412QEY7_PHOVU</name>
<dbReference type="Gene3D" id="3.80.10.10">
    <property type="entry name" value="Ribonuclease Inhibitor"/>
    <property type="match status" value="1"/>
</dbReference>
<protein>
    <recommendedName>
        <fullName evidence="5">Lipoprotein</fullName>
    </recommendedName>
</protein>
<organism evidence="3 4">
    <name type="scientific">Phocaeicola vulgatus</name>
    <name type="common">Bacteroides vulgatus</name>
    <dbReference type="NCBI Taxonomy" id="821"/>
    <lineage>
        <taxon>Bacteria</taxon>
        <taxon>Pseudomonadati</taxon>
        <taxon>Bacteroidota</taxon>
        <taxon>Bacteroidia</taxon>
        <taxon>Bacteroidales</taxon>
        <taxon>Bacteroidaceae</taxon>
        <taxon>Phocaeicola</taxon>
    </lineage>
</organism>
<accession>A0A412QEY7</accession>
<dbReference type="AlphaFoldDB" id="A0A412QEY7"/>
<feature type="compositionally biased region" description="Acidic residues" evidence="1">
    <location>
        <begin position="25"/>
        <end position="45"/>
    </location>
</feature>
<evidence type="ECO:0000313" key="4">
    <source>
        <dbReference type="Proteomes" id="UP000283833"/>
    </source>
</evidence>
<comment type="caution">
    <text evidence="3">The sequence shown here is derived from an EMBL/GenBank/DDBJ whole genome shotgun (WGS) entry which is preliminary data.</text>
</comment>
<keyword evidence="2" id="KW-0732">Signal</keyword>
<gene>
    <name evidence="3" type="ORF">DWX04_16140</name>
</gene>
<evidence type="ECO:0000256" key="1">
    <source>
        <dbReference type="SAM" id="MobiDB-lite"/>
    </source>
</evidence>
<dbReference type="Proteomes" id="UP000283833">
    <property type="component" value="Unassembled WGS sequence"/>
</dbReference>
<proteinExistence type="predicted"/>
<dbReference type="InterPro" id="IPR032675">
    <property type="entry name" value="LRR_dom_sf"/>
</dbReference>
<dbReference type="RefSeq" id="WP_117853545.1">
    <property type="nucleotide sequence ID" value="NZ_JADMQA010000069.1"/>
</dbReference>
<dbReference type="EMBL" id="QRXI01000024">
    <property type="protein sequence ID" value="RGT89515.1"/>
    <property type="molecule type" value="Genomic_DNA"/>
</dbReference>
<feature type="region of interest" description="Disordered" evidence="1">
    <location>
        <begin position="21"/>
        <end position="45"/>
    </location>
</feature>
<reference evidence="3 4" key="1">
    <citation type="submission" date="2018-08" db="EMBL/GenBank/DDBJ databases">
        <title>A genome reference for cultivated species of the human gut microbiota.</title>
        <authorList>
            <person name="Zou Y."/>
            <person name="Xue W."/>
            <person name="Luo G."/>
        </authorList>
    </citation>
    <scope>NUCLEOTIDE SEQUENCE [LARGE SCALE GENOMIC DNA]</scope>
    <source>
        <strain evidence="3 4">AF18-14</strain>
    </source>
</reference>
<feature type="signal peptide" evidence="2">
    <location>
        <begin position="1"/>
        <end position="20"/>
    </location>
</feature>
<evidence type="ECO:0008006" key="5">
    <source>
        <dbReference type="Google" id="ProtNLM"/>
    </source>
</evidence>
<feature type="chain" id="PRO_5019434503" description="Lipoprotein" evidence="2">
    <location>
        <begin position="21"/>
        <end position="1009"/>
    </location>
</feature>
<evidence type="ECO:0000313" key="3">
    <source>
        <dbReference type="EMBL" id="RGT89515.1"/>
    </source>
</evidence>
<evidence type="ECO:0000256" key="2">
    <source>
        <dbReference type="SAM" id="SignalP"/>
    </source>
</evidence>
<sequence length="1009" mass="114260">MKKKMYFVLMALLLSFTFNSCSSDSPEEVLPEKEEPEVPPEKYEDDVVNPDYVPIDWEKTNLHEIDEENGRYSFDASSETENLKPGSILTIDADTASYIVIVKKLKRDNGKISIEARKGDLCDIFANTEFTLSTGGESARNSSKNVMLPQKISFLDIDGEWKEYDFMNSSSPSHLTGNLWKWNNDELEGRVLYDHPKFKIYLEKSDFHIDIDLNMTLSFSGRTLQEVKDDIEKQYRSKALSIAANIEGRFETNQQLRLDAWHQYTCDNDERIKELSKYLPKIRVVFSVFGVPVEVSLNADVYRAVSFSLDGEISAYMGFTDKASGTLGFKWNQSDDRLGPVKDFKNELSVTYPTMKGKGDMNGKVWLYPRIRVILYELLGPSFDIRPYMRTSIHGGFYEELLSSSKDFCAWDLSNYVGLDARAGLSLMFVGHEVKNISTGDMNVFDKCIYHSPYDIRYVSSTSKSVQKNVPNTVKFEVYDMDSILNKSIPTILRQIVKFEGKGELSSKYGIVDHGQVSVEWIPTSFKDTLYARLYNVDGKIMKEAKFYGDTQINVMTENASVEKTDVICFGKLEGMDDFSEVEYGIKINENHVTSHNINNSIYSVELSDLSEGKYNYCAYAKIGTEIYYGDIKTFTIEKNQYLSLEEFYNSTNGDNWINNKGWLKEADLLDWYGIENEQGSVRLSLEANNLSGDAILRNCDYVTSLFLGDNPISSLTLENCYWKVRLPQNGDNPISSSYGGLQVGLPGNGENINMVSCKGGTYLYAKNGKIGNLDVSFLRGGLTIQRDISGQDERNVEIGYINYSNSYDPEWSHNIIHGVNTIVNEINISDCPGISVYIPKIKKIKIKNISRPLSNAISGIDVGVYDYRGDGHIGTVHVDQCGKPLGDLSFFHRVDILDITNVDGFSEQYDYSLNLIFEKGVKEVNVSNVSVKHFSAWTPNVTPINISNSKMYISAGSIYNGVDTADNIYHIKDCIIIYDAWNMEESMHISSFTGTERQLSDYIWSLKE</sequence>